<evidence type="ECO:0000256" key="9">
    <source>
        <dbReference type="ARBA" id="ARBA00023004"/>
    </source>
</evidence>
<dbReference type="PROSITE" id="PS00595">
    <property type="entry name" value="AA_TRANSFER_CLASS_5"/>
    <property type="match status" value="1"/>
</dbReference>
<dbReference type="PANTHER" id="PTHR11601">
    <property type="entry name" value="CYSTEINE DESULFURYLASE FAMILY MEMBER"/>
    <property type="match status" value="1"/>
</dbReference>
<evidence type="ECO:0000259" key="13">
    <source>
        <dbReference type="Pfam" id="PF00266"/>
    </source>
</evidence>
<proteinExistence type="inferred from homology"/>
<dbReference type="Gene3D" id="3.90.1150.10">
    <property type="entry name" value="Aspartate Aminotransferase, domain 1"/>
    <property type="match status" value="1"/>
</dbReference>
<name>A0A7W4VLJ8_9HYPH</name>
<keyword evidence="9" id="KW-0408">Iron</keyword>
<dbReference type="EC" id="2.8.1.7" evidence="4"/>
<protein>
    <recommendedName>
        <fullName evidence="5">Cysteine desulfurase</fullName>
        <ecNumber evidence="4">2.8.1.7</ecNumber>
    </recommendedName>
</protein>
<evidence type="ECO:0000256" key="2">
    <source>
        <dbReference type="ARBA" id="ARBA00003120"/>
    </source>
</evidence>
<evidence type="ECO:0000256" key="7">
    <source>
        <dbReference type="ARBA" id="ARBA00022723"/>
    </source>
</evidence>
<dbReference type="InterPro" id="IPR020578">
    <property type="entry name" value="Aminotrans_V_PyrdxlP_BS"/>
</dbReference>
<comment type="catalytic activity">
    <reaction evidence="11">
        <text>(sulfur carrier)-H + L-cysteine = (sulfur carrier)-SH + L-alanine</text>
        <dbReference type="Rhea" id="RHEA:43892"/>
        <dbReference type="Rhea" id="RHEA-COMP:14737"/>
        <dbReference type="Rhea" id="RHEA-COMP:14739"/>
        <dbReference type="ChEBI" id="CHEBI:29917"/>
        <dbReference type="ChEBI" id="CHEBI:35235"/>
        <dbReference type="ChEBI" id="CHEBI:57972"/>
        <dbReference type="ChEBI" id="CHEBI:64428"/>
        <dbReference type="EC" id="2.8.1.7"/>
    </reaction>
</comment>
<evidence type="ECO:0000256" key="10">
    <source>
        <dbReference type="ARBA" id="ARBA00023014"/>
    </source>
</evidence>
<evidence type="ECO:0000256" key="12">
    <source>
        <dbReference type="RuleBase" id="RU004504"/>
    </source>
</evidence>
<dbReference type="EMBL" id="JACHWB010000003">
    <property type="protein sequence ID" value="MBB3019428.1"/>
    <property type="molecule type" value="Genomic_DNA"/>
</dbReference>
<organism evidence="14 15">
    <name type="scientific">Microvirga lupini</name>
    <dbReference type="NCBI Taxonomy" id="420324"/>
    <lineage>
        <taxon>Bacteria</taxon>
        <taxon>Pseudomonadati</taxon>
        <taxon>Pseudomonadota</taxon>
        <taxon>Alphaproteobacteria</taxon>
        <taxon>Hyphomicrobiales</taxon>
        <taxon>Methylobacteriaceae</taxon>
        <taxon>Microvirga</taxon>
    </lineage>
</organism>
<gene>
    <name evidence="14" type="ORF">FHR70_002493</name>
</gene>
<dbReference type="InterPro" id="IPR000192">
    <property type="entry name" value="Aminotrans_V_dom"/>
</dbReference>
<dbReference type="Gene3D" id="1.10.260.50">
    <property type="match status" value="1"/>
</dbReference>
<reference evidence="14 15" key="1">
    <citation type="submission" date="2020-08" db="EMBL/GenBank/DDBJ databases">
        <title>The Agave Microbiome: Exploring the role of microbial communities in plant adaptations to desert environments.</title>
        <authorList>
            <person name="Partida-Martinez L.P."/>
        </authorList>
    </citation>
    <scope>NUCLEOTIDE SEQUENCE [LARGE SCALE GENOMIC DNA]</scope>
    <source>
        <strain evidence="14 15">AT3.9</strain>
    </source>
</reference>
<comment type="function">
    <text evidence="2">Catalyzes the removal of elemental sulfur atoms from cysteine to produce alanine. Seems to participate in the biosynthesis of the nitrogenase metalloclusters by providing the inorganic sulfur required for the Fe-S core formation.</text>
</comment>
<comment type="cofactor">
    <cofactor evidence="1 12">
        <name>pyridoxal 5'-phosphate</name>
        <dbReference type="ChEBI" id="CHEBI:597326"/>
    </cofactor>
</comment>
<evidence type="ECO:0000313" key="14">
    <source>
        <dbReference type="EMBL" id="MBB3019428.1"/>
    </source>
</evidence>
<dbReference type="GO" id="GO:0046872">
    <property type="term" value="F:metal ion binding"/>
    <property type="evidence" value="ECO:0007669"/>
    <property type="project" value="UniProtKB-KW"/>
</dbReference>
<evidence type="ECO:0000256" key="5">
    <source>
        <dbReference type="ARBA" id="ARBA00013558"/>
    </source>
</evidence>
<dbReference type="Pfam" id="PF00266">
    <property type="entry name" value="Aminotran_5"/>
    <property type="match status" value="1"/>
</dbReference>
<dbReference type="InterPro" id="IPR015424">
    <property type="entry name" value="PyrdxlP-dep_Trfase"/>
</dbReference>
<dbReference type="InterPro" id="IPR015421">
    <property type="entry name" value="PyrdxlP-dep_Trfase_major"/>
</dbReference>
<dbReference type="Gene3D" id="3.40.640.10">
    <property type="entry name" value="Type I PLP-dependent aspartate aminotransferase-like (Major domain)"/>
    <property type="match status" value="1"/>
</dbReference>
<comment type="similarity">
    <text evidence="3">Belongs to the class-V pyridoxal-phosphate-dependent aminotransferase family. NifS/IscS subfamily.</text>
</comment>
<comment type="caution">
    <text evidence="14">The sequence shown here is derived from an EMBL/GenBank/DDBJ whole genome shotgun (WGS) entry which is preliminary data.</text>
</comment>
<feature type="domain" description="Aminotransferase class V" evidence="13">
    <location>
        <begin position="13"/>
        <end position="377"/>
    </location>
</feature>
<dbReference type="PANTHER" id="PTHR11601:SF34">
    <property type="entry name" value="CYSTEINE DESULFURASE"/>
    <property type="match status" value="1"/>
</dbReference>
<sequence>MRLTAAMAAGQRTYLDHNATSPLRPEVAEVMLRALQLPGNASSVHTEGRAARAEMETARERVARLIGARTKNVIFTSGGTEAANLVLTPGFRRLGQAGATRLLLGAAEHPCVLNGHRFRSDAVEIIPVNGNGIVDLAWLEAHLQRTGDERVLVSIQLANNETGVLQPVAEAARLVHEHGGLIHTDAVQAAGKIPVDMAALGVDVLTLSAHKIGGPKGIGAVVLASDQFEIADRLIRGGGQEKGFRAGTENVAAIAGFGAAAEIALVNLEQEAGRLRALRAEAEVELRRIAPDTVVVGAQAERLPNTFAFAIPGLKAETALIAFDLAGVALSSGSACSSGKVKRSHVLDAMGVEPAVAEGVLRVSLGWSTTKEDVIRFAEACERVVGTLYKRKASAA</sequence>
<dbReference type="InterPro" id="IPR016454">
    <property type="entry name" value="Cysteine_dSase"/>
</dbReference>
<evidence type="ECO:0000256" key="8">
    <source>
        <dbReference type="ARBA" id="ARBA00022898"/>
    </source>
</evidence>
<accession>A0A7W4VLJ8</accession>
<dbReference type="SUPFAM" id="SSF53383">
    <property type="entry name" value="PLP-dependent transferases"/>
    <property type="match status" value="1"/>
</dbReference>
<evidence type="ECO:0000256" key="6">
    <source>
        <dbReference type="ARBA" id="ARBA00022679"/>
    </source>
</evidence>
<dbReference type="PIRSF" id="PIRSF005572">
    <property type="entry name" value="NifS"/>
    <property type="match status" value="1"/>
</dbReference>
<keyword evidence="10" id="KW-0411">Iron-sulfur</keyword>
<dbReference type="GO" id="GO:0051536">
    <property type="term" value="F:iron-sulfur cluster binding"/>
    <property type="evidence" value="ECO:0007669"/>
    <property type="project" value="UniProtKB-KW"/>
</dbReference>
<evidence type="ECO:0000256" key="4">
    <source>
        <dbReference type="ARBA" id="ARBA00012239"/>
    </source>
</evidence>
<keyword evidence="15" id="KW-1185">Reference proteome</keyword>
<keyword evidence="6 14" id="KW-0808">Transferase</keyword>
<keyword evidence="7" id="KW-0479">Metal-binding</keyword>
<evidence type="ECO:0000313" key="15">
    <source>
        <dbReference type="Proteomes" id="UP000532010"/>
    </source>
</evidence>
<dbReference type="GO" id="GO:0031071">
    <property type="term" value="F:cysteine desulfurase activity"/>
    <property type="evidence" value="ECO:0007669"/>
    <property type="project" value="UniProtKB-EC"/>
</dbReference>
<evidence type="ECO:0000256" key="3">
    <source>
        <dbReference type="ARBA" id="ARBA00006490"/>
    </source>
</evidence>
<dbReference type="Proteomes" id="UP000532010">
    <property type="component" value="Unassembled WGS sequence"/>
</dbReference>
<keyword evidence="8" id="KW-0663">Pyridoxal phosphate</keyword>
<evidence type="ECO:0000256" key="1">
    <source>
        <dbReference type="ARBA" id="ARBA00001933"/>
    </source>
</evidence>
<evidence type="ECO:0000256" key="11">
    <source>
        <dbReference type="ARBA" id="ARBA00050776"/>
    </source>
</evidence>
<dbReference type="AlphaFoldDB" id="A0A7W4VLJ8"/>
<dbReference type="InterPro" id="IPR015422">
    <property type="entry name" value="PyrdxlP-dep_Trfase_small"/>
</dbReference>